<keyword evidence="2" id="KW-1185">Reference proteome</keyword>
<proteinExistence type="predicted"/>
<reference evidence="3" key="1">
    <citation type="submission" date="2022-11" db="UniProtKB">
        <authorList>
            <consortium name="WormBaseParasite"/>
        </authorList>
    </citation>
    <scope>IDENTIFICATION</scope>
</reference>
<protein>
    <submittedName>
        <fullName evidence="3">Uncharacterized protein</fullName>
    </submittedName>
</protein>
<evidence type="ECO:0000313" key="3">
    <source>
        <dbReference type="WBParaSite" id="nRc.2.0.1.t27546-RA"/>
    </source>
</evidence>
<evidence type="ECO:0000256" key="1">
    <source>
        <dbReference type="SAM" id="MobiDB-lite"/>
    </source>
</evidence>
<evidence type="ECO:0000313" key="2">
    <source>
        <dbReference type="Proteomes" id="UP000887565"/>
    </source>
</evidence>
<name>A0A915JNM4_ROMCU</name>
<dbReference type="WBParaSite" id="nRc.2.0.1.t27546-RA">
    <property type="protein sequence ID" value="nRc.2.0.1.t27546-RA"/>
    <property type="gene ID" value="nRc.2.0.1.g27546"/>
</dbReference>
<feature type="region of interest" description="Disordered" evidence="1">
    <location>
        <begin position="1"/>
        <end position="23"/>
    </location>
</feature>
<dbReference type="AlphaFoldDB" id="A0A915JNM4"/>
<organism evidence="2 3">
    <name type="scientific">Romanomermis culicivorax</name>
    <name type="common">Nematode worm</name>
    <dbReference type="NCBI Taxonomy" id="13658"/>
    <lineage>
        <taxon>Eukaryota</taxon>
        <taxon>Metazoa</taxon>
        <taxon>Ecdysozoa</taxon>
        <taxon>Nematoda</taxon>
        <taxon>Enoplea</taxon>
        <taxon>Dorylaimia</taxon>
        <taxon>Mermithida</taxon>
        <taxon>Mermithoidea</taxon>
        <taxon>Mermithidae</taxon>
        <taxon>Romanomermis</taxon>
    </lineage>
</organism>
<sequence>MLRVRRKNTNVPNTTEGDGGNEWHQIRGYTKKTLGSGFSDWEKISYKDEQRIFPIFSYFDIRHFYVSRRTATHVRALGPSTYFWGNPFASTFGFKYGARYAAWFHIHDPTPRAQTLLGNGIVRRNDSSLQQIAFGCVTRVVVNGPLVVEIRAVLLRVVIVVAQNVDQVVDRRIEAGRPYGIDAYTRGAVIYENPIEMVPFRKVFCSIQWTKFWYKKALDDT</sequence>
<dbReference type="Proteomes" id="UP000887565">
    <property type="component" value="Unplaced"/>
</dbReference>
<accession>A0A915JNM4</accession>